<dbReference type="EMBL" id="MK159021">
    <property type="protein sequence ID" value="QBB78486.1"/>
    <property type="molecule type" value="Genomic_DNA"/>
</dbReference>
<dbReference type="InterPro" id="IPR000489">
    <property type="entry name" value="Pterin-binding_dom"/>
</dbReference>
<dbReference type="Gene3D" id="3.20.20.20">
    <property type="entry name" value="Dihydropteroate synthase-like"/>
    <property type="match status" value="1"/>
</dbReference>
<comment type="cofactor">
    <cofactor evidence="2">
        <name>Mg(2+)</name>
        <dbReference type="ChEBI" id="CHEBI:18420"/>
    </cofactor>
</comment>
<evidence type="ECO:0000256" key="3">
    <source>
        <dbReference type="ARBA" id="ARBA00004763"/>
    </source>
</evidence>
<dbReference type="NCBIfam" id="TIGR01496">
    <property type="entry name" value="DHPS"/>
    <property type="match status" value="1"/>
</dbReference>
<comment type="pathway">
    <text evidence="3">Cofactor biosynthesis; tetrahydrofolate biosynthesis; 7,8-dihydrofolate from 2-amino-4-hydroxy-6-hydroxymethyl-7,8-dihydropteridine diphosphate and 4-aminobenzoate: step 1/2.</text>
</comment>
<dbReference type="InterPro" id="IPR011005">
    <property type="entry name" value="Dihydropteroate_synth-like_sf"/>
</dbReference>
<evidence type="ECO:0000313" key="10">
    <source>
        <dbReference type="EMBL" id="QBB78486.1"/>
    </source>
</evidence>
<dbReference type="PANTHER" id="PTHR20941">
    <property type="entry name" value="FOLATE SYNTHESIS PROTEINS"/>
    <property type="match status" value="1"/>
</dbReference>
<evidence type="ECO:0000256" key="5">
    <source>
        <dbReference type="ARBA" id="ARBA00022679"/>
    </source>
</evidence>
<keyword evidence="8" id="KW-0289">Folate biosynthesis</keyword>
<evidence type="ECO:0000256" key="7">
    <source>
        <dbReference type="ARBA" id="ARBA00022842"/>
    </source>
</evidence>
<dbReference type="Pfam" id="PF00809">
    <property type="entry name" value="Pterin_bind"/>
    <property type="match status" value="1"/>
</dbReference>
<dbReference type="PANTHER" id="PTHR20941:SF1">
    <property type="entry name" value="FOLIC ACID SYNTHESIS PROTEIN FOL1"/>
    <property type="match status" value="1"/>
</dbReference>
<sequence>MPPGPLIFGILNVTEDSFSDGARFLEPAAARAHAKKLIEAGADALDIGAASSNPKAKAVAPETEIARLKPIVALGKKQGWRISIDSFARETQRWALKQEVDFLNDIQGFPDPELYPALAASQAKLIVMHSVQGKGRAQKIDIDPATIMGRIADFFDERIAALTAAGVARGRLILDPGMGLFVGLKAEASLTILRRLGQLKAVFGLPLLISVSRKSFLRKLSGRGIEDIGPATLAAELYAALHGADMIRTHDPGQLRDALTIWSHIAAGRPV</sequence>
<keyword evidence="7" id="KW-0460">Magnesium</keyword>
<dbReference type="GO" id="GO:0046654">
    <property type="term" value="P:tetrahydrofolate biosynthetic process"/>
    <property type="evidence" value="ECO:0007669"/>
    <property type="project" value="TreeGrafter"/>
</dbReference>
<feature type="domain" description="Pterin-binding" evidence="9">
    <location>
        <begin position="5"/>
        <end position="260"/>
    </location>
</feature>
<dbReference type="InterPro" id="IPR045031">
    <property type="entry name" value="DHP_synth-like"/>
</dbReference>
<dbReference type="GO" id="GO:0046656">
    <property type="term" value="P:folic acid biosynthetic process"/>
    <property type="evidence" value="ECO:0007669"/>
    <property type="project" value="UniProtKB-KW"/>
</dbReference>
<organism evidence="10">
    <name type="scientific">uncultured organism</name>
    <dbReference type="NCBI Taxonomy" id="155900"/>
    <lineage>
        <taxon>unclassified sequences</taxon>
        <taxon>environmental samples</taxon>
    </lineage>
</organism>
<keyword evidence="6" id="KW-0479">Metal-binding</keyword>
<protein>
    <recommendedName>
        <fullName evidence="4">dihydropteroate synthase</fullName>
        <ecNumber evidence="4">2.5.1.15</ecNumber>
    </recommendedName>
</protein>
<name>A0A411I651_9ZZZZ</name>
<dbReference type="CDD" id="cd00739">
    <property type="entry name" value="DHPS"/>
    <property type="match status" value="1"/>
</dbReference>
<proteinExistence type="predicted"/>
<dbReference type="EC" id="2.5.1.15" evidence="4"/>
<evidence type="ECO:0000256" key="2">
    <source>
        <dbReference type="ARBA" id="ARBA00001946"/>
    </source>
</evidence>
<evidence type="ECO:0000256" key="4">
    <source>
        <dbReference type="ARBA" id="ARBA00012458"/>
    </source>
</evidence>
<dbReference type="SUPFAM" id="SSF51717">
    <property type="entry name" value="Dihydropteroate synthetase-like"/>
    <property type="match status" value="1"/>
</dbReference>
<evidence type="ECO:0000256" key="1">
    <source>
        <dbReference type="ARBA" id="ARBA00000012"/>
    </source>
</evidence>
<dbReference type="GO" id="GO:0046872">
    <property type="term" value="F:metal ion binding"/>
    <property type="evidence" value="ECO:0007669"/>
    <property type="project" value="UniProtKB-KW"/>
</dbReference>
<dbReference type="GO" id="GO:0004156">
    <property type="term" value="F:dihydropteroate synthase activity"/>
    <property type="evidence" value="ECO:0007669"/>
    <property type="project" value="UniProtKB-EC"/>
</dbReference>
<accession>A0A411I651</accession>
<evidence type="ECO:0000256" key="6">
    <source>
        <dbReference type="ARBA" id="ARBA00022723"/>
    </source>
</evidence>
<dbReference type="InterPro" id="IPR006390">
    <property type="entry name" value="DHP_synth_dom"/>
</dbReference>
<keyword evidence="5" id="KW-0808">Transferase</keyword>
<evidence type="ECO:0000259" key="9">
    <source>
        <dbReference type="PROSITE" id="PS50972"/>
    </source>
</evidence>
<comment type="catalytic activity">
    <reaction evidence="1">
        <text>(7,8-dihydropterin-6-yl)methyl diphosphate + 4-aminobenzoate = 7,8-dihydropteroate + diphosphate</text>
        <dbReference type="Rhea" id="RHEA:19949"/>
        <dbReference type="ChEBI" id="CHEBI:17836"/>
        <dbReference type="ChEBI" id="CHEBI:17839"/>
        <dbReference type="ChEBI" id="CHEBI:33019"/>
        <dbReference type="ChEBI" id="CHEBI:72950"/>
        <dbReference type="EC" id="2.5.1.15"/>
    </reaction>
</comment>
<reference evidence="10" key="1">
    <citation type="submission" date="2018-11" db="EMBL/GenBank/DDBJ databases">
        <authorList>
            <person name="Nacke H."/>
        </authorList>
    </citation>
    <scope>NUCLEOTIDE SEQUENCE</scope>
</reference>
<evidence type="ECO:0000256" key="8">
    <source>
        <dbReference type="ARBA" id="ARBA00022909"/>
    </source>
</evidence>
<dbReference type="AlphaFoldDB" id="A0A411I651"/>
<dbReference type="PROSITE" id="PS50972">
    <property type="entry name" value="PTERIN_BINDING"/>
    <property type="match status" value="1"/>
</dbReference>